<dbReference type="GO" id="GO:0005634">
    <property type="term" value="C:nucleus"/>
    <property type="evidence" value="ECO:0007669"/>
    <property type="project" value="UniProtKB-SubCell"/>
</dbReference>
<evidence type="ECO:0000313" key="6">
    <source>
        <dbReference type="Proteomes" id="UP000657918"/>
    </source>
</evidence>
<dbReference type="SUPFAM" id="SSF46689">
    <property type="entry name" value="Homeodomain-like"/>
    <property type="match status" value="1"/>
</dbReference>
<keyword evidence="6" id="KW-1185">Reference proteome</keyword>
<dbReference type="InterPro" id="IPR017930">
    <property type="entry name" value="Myb_dom"/>
</dbReference>
<proteinExistence type="predicted"/>
<organism evidence="5 6">
    <name type="scientific">Salix dunnii</name>
    <dbReference type="NCBI Taxonomy" id="1413687"/>
    <lineage>
        <taxon>Eukaryota</taxon>
        <taxon>Viridiplantae</taxon>
        <taxon>Streptophyta</taxon>
        <taxon>Embryophyta</taxon>
        <taxon>Tracheophyta</taxon>
        <taxon>Spermatophyta</taxon>
        <taxon>Magnoliopsida</taxon>
        <taxon>eudicotyledons</taxon>
        <taxon>Gunneridae</taxon>
        <taxon>Pentapetalae</taxon>
        <taxon>rosids</taxon>
        <taxon>fabids</taxon>
        <taxon>Malpighiales</taxon>
        <taxon>Salicaceae</taxon>
        <taxon>Saliceae</taxon>
        <taxon>Salix</taxon>
    </lineage>
</organism>
<dbReference type="Proteomes" id="UP000657918">
    <property type="component" value="Chromosome 8"/>
</dbReference>
<evidence type="ECO:0000313" key="5">
    <source>
        <dbReference type="EMBL" id="KAF9677780.1"/>
    </source>
</evidence>
<evidence type="ECO:0000256" key="1">
    <source>
        <dbReference type="ARBA" id="ARBA00004123"/>
    </source>
</evidence>
<dbReference type="PROSITE" id="PS51294">
    <property type="entry name" value="HTH_MYB"/>
    <property type="match status" value="1"/>
</dbReference>
<evidence type="ECO:0000256" key="2">
    <source>
        <dbReference type="ARBA" id="ARBA00023242"/>
    </source>
</evidence>
<accession>A0A835MUC0</accession>
<dbReference type="InterPro" id="IPR001005">
    <property type="entry name" value="SANT/Myb"/>
</dbReference>
<dbReference type="SMART" id="SM00717">
    <property type="entry name" value="SANT"/>
    <property type="match status" value="1"/>
</dbReference>
<comment type="caution">
    <text evidence="5">The sequence shown here is derived from an EMBL/GenBank/DDBJ whole genome shotgun (WGS) entry which is preliminary data.</text>
</comment>
<feature type="domain" description="HTH myb-type" evidence="4">
    <location>
        <begin position="22"/>
        <end position="71"/>
    </location>
</feature>
<gene>
    <name evidence="5" type="ORF">SADUNF_Sadunf08G0143100</name>
</gene>
<comment type="subcellular location">
    <subcellularLocation>
        <location evidence="1">Nucleus</location>
    </subcellularLocation>
</comment>
<dbReference type="CDD" id="cd00167">
    <property type="entry name" value="SANT"/>
    <property type="match status" value="1"/>
</dbReference>
<dbReference type="AlphaFoldDB" id="A0A835MUC0"/>
<protein>
    <submittedName>
        <fullName evidence="5">Uncharacterized protein</fullName>
    </submittedName>
</protein>
<dbReference type="InterPro" id="IPR009057">
    <property type="entry name" value="Homeodomain-like_sf"/>
</dbReference>
<dbReference type="Gene3D" id="1.10.10.60">
    <property type="entry name" value="Homeodomain-like"/>
    <property type="match status" value="1"/>
</dbReference>
<dbReference type="OrthoDB" id="2143914at2759"/>
<evidence type="ECO:0000259" key="3">
    <source>
        <dbReference type="PROSITE" id="PS50090"/>
    </source>
</evidence>
<keyword evidence="2" id="KW-0539">Nucleus</keyword>
<sequence length="185" mass="21223">MSWGVMAAQVDRGGFIGEGCWRKGPWTAEEDRLLIEHVRLHGDGRWNSVARLADNSDKARTRLLKRQQFQQQLQRQQQQIQHQQLNQSDMKKIMSLLHDENEDRAPCTPQMIRQEMVPHAIYPNTAEDHGLLYNMFNVNAAVPEASNDDILWDSLWDLEEFHGINPGVACATNKASMQNLVSPFC</sequence>
<evidence type="ECO:0000259" key="4">
    <source>
        <dbReference type="PROSITE" id="PS51294"/>
    </source>
</evidence>
<dbReference type="EMBL" id="JADGMS010000008">
    <property type="protein sequence ID" value="KAF9677780.1"/>
    <property type="molecule type" value="Genomic_DNA"/>
</dbReference>
<feature type="domain" description="Myb-like" evidence="3">
    <location>
        <begin position="22"/>
        <end position="73"/>
    </location>
</feature>
<dbReference type="PROSITE" id="PS50090">
    <property type="entry name" value="MYB_LIKE"/>
    <property type="match status" value="1"/>
</dbReference>
<name>A0A835MUC0_9ROSI</name>
<dbReference type="Pfam" id="PF00249">
    <property type="entry name" value="Myb_DNA-binding"/>
    <property type="match status" value="1"/>
</dbReference>
<reference evidence="5 6" key="1">
    <citation type="submission" date="2020-10" db="EMBL/GenBank/DDBJ databases">
        <title>Plant Genome Project.</title>
        <authorList>
            <person name="Zhang R.-G."/>
        </authorList>
    </citation>
    <scope>NUCLEOTIDE SEQUENCE [LARGE SCALE GENOMIC DNA]</scope>
    <source>
        <strain evidence="5">FAFU-HL-1</strain>
        <tissue evidence="5">Leaf</tissue>
    </source>
</reference>